<name>A0ACB9KFC7_BAUVA</name>
<keyword evidence="2" id="KW-1185">Reference proteome</keyword>
<organism evidence="1 2">
    <name type="scientific">Bauhinia variegata</name>
    <name type="common">Purple orchid tree</name>
    <name type="synonym">Phanera variegata</name>
    <dbReference type="NCBI Taxonomy" id="167791"/>
    <lineage>
        <taxon>Eukaryota</taxon>
        <taxon>Viridiplantae</taxon>
        <taxon>Streptophyta</taxon>
        <taxon>Embryophyta</taxon>
        <taxon>Tracheophyta</taxon>
        <taxon>Spermatophyta</taxon>
        <taxon>Magnoliopsida</taxon>
        <taxon>eudicotyledons</taxon>
        <taxon>Gunneridae</taxon>
        <taxon>Pentapetalae</taxon>
        <taxon>rosids</taxon>
        <taxon>fabids</taxon>
        <taxon>Fabales</taxon>
        <taxon>Fabaceae</taxon>
        <taxon>Cercidoideae</taxon>
        <taxon>Cercideae</taxon>
        <taxon>Bauhiniinae</taxon>
        <taxon>Bauhinia</taxon>
    </lineage>
</organism>
<sequence>MENDKLRIFEMAFGFTVLILCAIQADAAKCIPCSEAFSIMDPCKDYLMGLGPDEPTPKCCLAAIGLIQMAESQETRKATCLCFKEKESSLNPNRVEQLRQACAAKLPIYPTTDCSR</sequence>
<protein>
    <submittedName>
        <fullName evidence="1">Uncharacterized protein</fullName>
    </submittedName>
</protein>
<proteinExistence type="predicted"/>
<evidence type="ECO:0000313" key="1">
    <source>
        <dbReference type="EMBL" id="KAI4295850.1"/>
    </source>
</evidence>
<reference evidence="1 2" key="1">
    <citation type="journal article" date="2022" name="DNA Res.">
        <title>Chromosomal-level genome assembly of the orchid tree Bauhinia variegata (Leguminosae; Cercidoideae) supports the allotetraploid origin hypothesis of Bauhinia.</title>
        <authorList>
            <person name="Zhong Y."/>
            <person name="Chen Y."/>
            <person name="Zheng D."/>
            <person name="Pang J."/>
            <person name="Liu Y."/>
            <person name="Luo S."/>
            <person name="Meng S."/>
            <person name="Qian L."/>
            <person name="Wei D."/>
            <person name="Dai S."/>
            <person name="Zhou R."/>
        </authorList>
    </citation>
    <scope>NUCLEOTIDE SEQUENCE [LARGE SCALE GENOMIC DNA]</scope>
    <source>
        <strain evidence="1">BV-YZ2020</strain>
    </source>
</reference>
<gene>
    <name evidence="1" type="ORF">L6164_035850</name>
</gene>
<dbReference type="EMBL" id="CM039439">
    <property type="protein sequence ID" value="KAI4295850.1"/>
    <property type="molecule type" value="Genomic_DNA"/>
</dbReference>
<dbReference type="Proteomes" id="UP000828941">
    <property type="component" value="Chromosome 14"/>
</dbReference>
<accession>A0ACB9KFC7</accession>
<comment type="caution">
    <text evidence="1">The sequence shown here is derived from an EMBL/GenBank/DDBJ whole genome shotgun (WGS) entry which is preliminary data.</text>
</comment>
<evidence type="ECO:0000313" key="2">
    <source>
        <dbReference type="Proteomes" id="UP000828941"/>
    </source>
</evidence>